<sequence>MGVAFSLEENKVPIKYHILPVETRPILGAGFFGQNLSIN</sequence>
<evidence type="ECO:0000313" key="1">
    <source>
        <dbReference type="EMBL" id="DAF91682.1"/>
    </source>
</evidence>
<name>A0A8S5UBA8_9CAUD</name>
<protein>
    <submittedName>
        <fullName evidence="1">Uncharacterized protein</fullName>
    </submittedName>
</protein>
<proteinExistence type="predicted"/>
<organism evidence="1">
    <name type="scientific">Siphoviridae sp. ct8Cp41</name>
    <dbReference type="NCBI Taxonomy" id="2825358"/>
    <lineage>
        <taxon>Viruses</taxon>
        <taxon>Duplodnaviria</taxon>
        <taxon>Heunggongvirae</taxon>
        <taxon>Uroviricota</taxon>
        <taxon>Caudoviricetes</taxon>
    </lineage>
</organism>
<accession>A0A8S5UBA8</accession>
<dbReference type="EMBL" id="BK016059">
    <property type="protein sequence ID" value="DAF91682.1"/>
    <property type="molecule type" value="Genomic_DNA"/>
</dbReference>
<reference evidence="1" key="1">
    <citation type="journal article" date="2021" name="Proc. Natl. Acad. Sci. U.S.A.">
        <title>A Catalog of Tens of Thousands of Viruses from Human Metagenomes Reveals Hidden Associations with Chronic Diseases.</title>
        <authorList>
            <person name="Tisza M.J."/>
            <person name="Buck C.B."/>
        </authorList>
    </citation>
    <scope>NUCLEOTIDE SEQUENCE</scope>
    <source>
        <strain evidence="1">Ct8Cp41</strain>
    </source>
</reference>